<feature type="transmembrane region" description="Helical" evidence="1">
    <location>
        <begin position="43"/>
        <end position="67"/>
    </location>
</feature>
<proteinExistence type="predicted"/>
<evidence type="ECO:0000313" key="3">
    <source>
        <dbReference type="Proteomes" id="UP000267096"/>
    </source>
</evidence>
<dbReference type="AlphaFoldDB" id="A0A0M3KD97"/>
<name>A0A0M3KD97_ANISI</name>
<evidence type="ECO:0000313" key="2">
    <source>
        <dbReference type="EMBL" id="VDK64400.1"/>
    </source>
</evidence>
<keyword evidence="1" id="KW-0472">Membrane</keyword>
<dbReference type="EMBL" id="UYRR01035368">
    <property type="protein sequence ID" value="VDK64400.1"/>
    <property type="molecule type" value="Genomic_DNA"/>
</dbReference>
<dbReference type="WBParaSite" id="ASIM_0001894901-mRNA-1">
    <property type="protein sequence ID" value="ASIM_0001894901-mRNA-1"/>
    <property type="gene ID" value="ASIM_0001894901"/>
</dbReference>
<organism evidence="4">
    <name type="scientific">Anisakis simplex</name>
    <name type="common">Herring worm</name>
    <dbReference type="NCBI Taxonomy" id="6269"/>
    <lineage>
        <taxon>Eukaryota</taxon>
        <taxon>Metazoa</taxon>
        <taxon>Ecdysozoa</taxon>
        <taxon>Nematoda</taxon>
        <taxon>Chromadorea</taxon>
        <taxon>Rhabditida</taxon>
        <taxon>Spirurina</taxon>
        <taxon>Ascaridomorpha</taxon>
        <taxon>Ascaridoidea</taxon>
        <taxon>Anisakidae</taxon>
        <taxon>Anisakis</taxon>
        <taxon>Anisakis simplex complex</taxon>
    </lineage>
</organism>
<accession>A0A0M3KD97</accession>
<keyword evidence="1" id="KW-0812">Transmembrane</keyword>
<keyword evidence="3" id="KW-1185">Reference proteome</keyword>
<sequence length="93" mass="10097">MVLSVVITTIFAITAFAGVLINLIVLAALIYSRLTAHRFESAAVFVITASELIADSFLLGFFLGILVPTCYAQVSSPKRVHRSPSFSQNNYCV</sequence>
<reference evidence="4" key="1">
    <citation type="submission" date="2017-02" db="UniProtKB">
        <authorList>
            <consortium name="WormBaseParasite"/>
        </authorList>
    </citation>
    <scope>IDENTIFICATION</scope>
</reference>
<reference evidence="2 3" key="2">
    <citation type="submission" date="2018-11" db="EMBL/GenBank/DDBJ databases">
        <authorList>
            <consortium name="Pathogen Informatics"/>
        </authorList>
    </citation>
    <scope>NUCLEOTIDE SEQUENCE [LARGE SCALE GENOMIC DNA]</scope>
</reference>
<keyword evidence="1" id="KW-1133">Transmembrane helix</keyword>
<evidence type="ECO:0000256" key="1">
    <source>
        <dbReference type="SAM" id="Phobius"/>
    </source>
</evidence>
<dbReference type="Proteomes" id="UP000267096">
    <property type="component" value="Unassembled WGS sequence"/>
</dbReference>
<gene>
    <name evidence="2" type="ORF">ASIM_LOCUS18345</name>
</gene>
<feature type="transmembrane region" description="Helical" evidence="1">
    <location>
        <begin position="6"/>
        <end position="31"/>
    </location>
</feature>
<evidence type="ECO:0000313" key="4">
    <source>
        <dbReference type="WBParaSite" id="ASIM_0001894901-mRNA-1"/>
    </source>
</evidence>
<protein>
    <submittedName>
        <fullName evidence="4">G_PROTEIN_RECEP_F1_2 domain-containing protein</fullName>
    </submittedName>
</protein>